<evidence type="ECO:0000313" key="10">
    <source>
        <dbReference type="Proteomes" id="UP000694501"/>
    </source>
</evidence>
<accession>A0A949JCZ6</accession>
<feature type="transmembrane region" description="Helical" evidence="7">
    <location>
        <begin position="214"/>
        <end position="234"/>
    </location>
</feature>
<feature type="transmembrane region" description="Helical" evidence="7">
    <location>
        <begin position="141"/>
        <end position="160"/>
    </location>
</feature>
<feature type="region of interest" description="Disordered" evidence="6">
    <location>
        <begin position="389"/>
        <end position="411"/>
    </location>
</feature>
<dbReference type="Proteomes" id="UP000694501">
    <property type="component" value="Unassembled WGS sequence"/>
</dbReference>
<feature type="transmembrane region" description="Helical" evidence="7">
    <location>
        <begin position="82"/>
        <end position="101"/>
    </location>
</feature>
<keyword evidence="5 7" id="KW-0472">Membrane</keyword>
<dbReference type="PANTHER" id="PTHR43124">
    <property type="entry name" value="PURINE EFFLUX PUMP PBUE"/>
    <property type="match status" value="1"/>
</dbReference>
<dbReference type="GO" id="GO:0005886">
    <property type="term" value="C:plasma membrane"/>
    <property type="evidence" value="ECO:0007669"/>
    <property type="project" value="UniProtKB-SubCell"/>
</dbReference>
<dbReference type="AlphaFoldDB" id="A0A949JCZ6"/>
<evidence type="ECO:0000256" key="4">
    <source>
        <dbReference type="ARBA" id="ARBA00022989"/>
    </source>
</evidence>
<evidence type="ECO:0000256" key="7">
    <source>
        <dbReference type="SAM" id="Phobius"/>
    </source>
</evidence>
<gene>
    <name evidence="9" type="ORF">JGS22_001005</name>
</gene>
<evidence type="ECO:0000256" key="1">
    <source>
        <dbReference type="ARBA" id="ARBA00004651"/>
    </source>
</evidence>
<dbReference type="RefSeq" id="WP_211038749.1">
    <property type="nucleotide sequence ID" value="NZ_JAELVF020000001.1"/>
</dbReference>
<sequence length="411" mass="40853">MTAAGEGTGIGVVAGLRLAILALGTFVISTGTFVLAGLLPAIQRELDVSAAQVGRLTFAFTLAYAVWAPLSGVLTRRWDRRLTLVAGLTLFAAGTALTAMASSYSDMTLSRVLAGAGAGMFTPAASASAVELVPVRWRARAVAAVIGGLAAATVLAVPVGNVVGELAGFRPVLWSVVGLSAAACLALAALPALTPAPGSGARAEVVDCARVAGPLLLVSLLLSVADFAVYTYVVPLLDHLISAGPAVVAGLLFLYGCAGVAGNLLGGQLADRWGPRRTVVTSLVLLGLSTAAMPGARHLAPVAVVVVVWGVSGWMVVPALQSELLTLRPAAAGLLATANASVIYAGMALGSLLGGVVLSAGSAAALGPLGAAFALAALLLHLTGHRRATRAPGPTAGTPAPGPLATDRAVR</sequence>
<feature type="compositionally biased region" description="Low complexity" evidence="6">
    <location>
        <begin position="390"/>
        <end position="399"/>
    </location>
</feature>
<dbReference type="Pfam" id="PF07690">
    <property type="entry name" value="MFS_1"/>
    <property type="match status" value="1"/>
</dbReference>
<dbReference type="InterPro" id="IPR036259">
    <property type="entry name" value="MFS_trans_sf"/>
</dbReference>
<feature type="transmembrane region" description="Helical" evidence="7">
    <location>
        <begin position="113"/>
        <end position="134"/>
    </location>
</feature>
<dbReference type="InterPro" id="IPR050189">
    <property type="entry name" value="MFS_Efflux_Transporters"/>
</dbReference>
<comment type="caution">
    <text evidence="9">The sequence shown here is derived from an EMBL/GenBank/DDBJ whole genome shotgun (WGS) entry which is preliminary data.</text>
</comment>
<comment type="subcellular location">
    <subcellularLocation>
        <location evidence="1">Cell membrane</location>
        <topology evidence="1">Multi-pass membrane protein</topology>
    </subcellularLocation>
</comment>
<feature type="transmembrane region" description="Helical" evidence="7">
    <location>
        <begin position="363"/>
        <end position="382"/>
    </location>
</feature>
<keyword evidence="2" id="KW-1003">Cell membrane</keyword>
<dbReference type="InterPro" id="IPR020846">
    <property type="entry name" value="MFS_dom"/>
</dbReference>
<feature type="transmembrane region" description="Helical" evidence="7">
    <location>
        <begin position="246"/>
        <end position="266"/>
    </location>
</feature>
<protein>
    <submittedName>
        <fullName evidence="9">MFS transporter</fullName>
    </submittedName>
</protein>
<feature type="transmembrane region" description="Helical" evidence="7">
    <location>
        <begin position="12"/>
        <end position="36"/>
    </location>
</feature>
<feature type="transmembrane region" description="Helical" evidence="7">
    <location>
        <begin position="332"/>
        <end position="357"/>
    </location>
</feature>
<feature type="transmembrane region" description="Helical" evidence="7">
    <location>
        <begin position="278"/>
        <end position="296"/>
    </location>
</feature>
<evidence type="ECO:0000256" key="2">
    <source>
        <dbReference type="ARBA" id="ARBA00022475"/>
    </source>
</evidence>
<proteinExistence type="predicted"/>
<keyword evidence="4 7" id="KW-1133">Transmembrane helix</keyword>
<dbReference type="CDD" id="cd17324">
    <property type="entry name" value="MFS_NepI_like"/>
    <property type="match status" value="1"/>
</dbReference>
<dbReference type="EMBL" id="JAELVF020000001">
    <property type="protein sequence ID" value="MBU7596250.1"/>
    <property type="molecule type" value="Genomic_DNA"/>
</dbReference>
<feature type="domain" description="Major facilitator superfamily (MFS) profile" evidence="8">
    <location>
        <begin position="17"/>
        <end position="388"/>
    </location>
</feature>
<reference evidence="9" key="1">
    <citation type="submission" date="2021-06" db="EMBL/GenBank/DDBJ databases">
        <title>Sequencing of actinobacteria type strains.</title>
        <authorList>
            <person name="Nguyen G.-S."/>
            <person name="Wentzel A."/>
        </authorList>
    </citation>
    <scope>NUCLEOTIDE SEQUENCE</scope>
    <source>
        <strain evidence="9">P38-E01</strain>
    </source>
</reference>
<feature type="transmembrane region" description="Helical" evidence="7">
    <location>
        <begin position="302"/>
        <end position="320"/>
    </location>
</feature>
<feature type="transmembrane region" description="Helical" evidence="7">
    <location>
        <begin position="172"/>
        <end position="193"/>
    </location>
</feature>
<evidence type="ECO:0000256" key="6">
    <source>
        <dbReference type="SAM" id="MobiDB-lite"/>
    </source>
</evidence>
<organism evidence="9 10">
    <name type="scientific">Streptomyces tardus</name>
    <dbReference type="NCBI Taxonomy" id="2780544"/>
    <lineage>
        <taxon>Bacteria</taxon>
        <taxon>Bacillati</taxon>
        <taxon>Actinomycetota</taxon>
        <taxon>Actinomycetes</taxon>
        <taxon>Kitasatosporales</taxon>
        <taxon>Streptomycetaceae</taxon>
        <taxon>Streptomyces</taxon>
    </lineage>
</organism>
<dbReference type="Gene3D" id="1.20.1250.20">
    <property type="entry name" value="MFS general substrate transporter like domains"/>
    <property type="match status" value="2"/>
</dbReference>
<feature type="transmembrane region" description="Helical" evidence="7">
    <location>
        <begin position="56"/>
        <end position="75"/>
    </location>
</feature>
<dbReference type="PROSITE" id="PS50850">
    <property type="entry name" value="MFS"/>
    <property type="match status" value="1"/>
</dbReference>
<evidence type="ECO:0000313" key="9">
    <source>
        <dbReference type="EMBL" id="MBU7596250.1"/>
    </source>
</evidence>
<keyword evidence="10" id="KW-1185">Reference proteome</keyword>
<keyword evidence="3 7" id="KW-0812">Transmembrane</keyword>
<dbReference type="GO" id="GO:0022857">
    <property type="term" value="F:transmembrane transporter activity"/>
    <property type="evidence" value="ECO:0007669"/>
    <property type="project" value="InterPro"/>
</dbReference>
<dbReference type="PANTHER" id="PTHR43124:SF10">
    <property type="entry name" value="PURINE EFFLUX PUMP PBUE"/>
    <property type="match status" value="1"/>
</dbReference>
<evidence type="ECO:0000259" key="8">
    <source>
        <dbReference type="PROSITE" id="PS50850"/>
    </source>
</evidence>
<name>A0A949JCZ6_9ACTN</name>
<evidence type="ECO:0000256" key="3">
    <source>
        <dbReference type="ARBA" id="ARBA00022692"/>
    </source>
</evidence>
<dbReference type="InterPro" id="IPR011701">
    <property type="entry name" value="MFS"/>
</dbReference>
<dbReference type="SUPFAM" id="SSF103473">
    <property type="entry name" value="MFS general substrate transporter"/>
    <property type="match status" value="1"/>
</dbReference>
<evidence type="ECO:0000256" key="5">
    <source>
        <dbReference type="ARBA" id="ARBA00023136"/>
    </source>
</evidence>